<dbReference type="EMBL" id="JAVDRD010000013">
    <property type="protein sequence ID" value="MDR6513022.1"/>
    <property type="molecule type" value="Genomic_DNA"/>
</dbReference>
<reference evidence="1 2" key="1">
    <citation type="submission" date="2023-07" db="EMBL/GenBank/DDBJ databases">
        <title>Sorghum-associated microbial communities from plants grown in Nebraska, USA.</title>
        <authorList>
            <person name="Schachtman D."/>
        </authorList>
    </citation>
    <scope>NUCLEOTIDE SEQUENCE [LARGE SCALE GENOMIC DNA]</scope>
    <source>
        <strain evidence="1 2">DS1027</strain>
    </source>
</reference>
<protein>
    <submittedName>
        <fullName evidence="1">Uncharacterized protein</fullName>
    </submittedName>
</protein>
<comment type="caution">
    <text evidence="1">The sequence shown here is derived from an EMBL/GenBank/DDBJ whole genome shotgun (WGS) entry which is preliminary data.</text>
</comment>
<proteinExistence type="predicted"/>
<sequence length="282" mass="31716">MGFKEVVASTENDPDALARLVSAMDDIGRLGEASIFRSQRVTQFSDSVVMSYQVTEPSGVFWMMNAIALTIISLAERGFLLRGAVTVGDLHHTSRHVVGPAMVRAYEMESREARYPRVIIDPAVIQLARRRRNEDHTPDDEEGYVRSFMAEDADGRLFIDYISWNAVVAVAGADDLGYPEYLATLSRLLRDGLGHEDPRVAEKYLWLYPRYLAVLDLFGGLPGDAPYRVDNPENCDFIENLPRMTRLANAAQRRLDAFNAARERRSVIVRPWSCCQVDGASR</sequence>
<organism evidence="1 2">
    <name type="scientific">Novosphingobium capsulatum</name>
    <dbReference type="NCBI Taxonomy" id="13688"/>
    <lineage>
        <taxon>Bacteria</taxon>
        <taxon>Pseudomonadati</taxon>
        <taxon>Pseudomonadota</taxon>
        <taxon>Alphaproteobacteria</taxon>
        <taxon>Sphingomonadales</taxon>
        <taxon>Sphingomonadaceae</taxon>
        <taxon>Novosphingobium</taxon>
    </lineage>
</organism>
<keyword evidence="2" id="KW-1185">Reference proteome</keyword>
<gene>
    <name evidence="1" type="ORF">J2792_003910</name>
</gene>
<dbReference type="Proteomes" id="UP001184150">
    <property type="component" value="Unassembled WGS sequence"/>
</dbReference>
<accession>A0ABU1MT30</accession>
<evidence type="ECO:0000313" key="1">
    <source>
        <dbReference type="EMBL" id="MDR6513022.1"/>
    </source>
</evidence>
<evidence type="ECO:0000313" key="2">
    <source>
        <dbReference type="Proteomes" id="UP001184150"/>
    </source>
</evidence>
<name>A0ABU1MT30_9SPHN</name>